<dbReference type="Gene3D" id="3.30.450.20">
    <property type="entry name" value="PAS domain"/>
    <property type="match status" value="2"/>
</dbReference>
<dbReference type="GO" id="GO:0006355">
    <property type="term" value="P:regulation of DNA-templated transcription"/>
    <property type="evidence" value="ECO:0007669"/>
    <property type="project" value="InterPro"/>
</dbReference>
<dbReference type="InterPro" id="IPR012318">
    <property type="entry name" value="HTH_CRP"/>
</dbReference>
<accession>A0A1A8Y2D4</accession>
<dbReference type="InterPro" id="IPR000595">
    <property type="entry name" value="cNMP-bd_dom"/>
</dbReference>
<dbReference type="Pfam" id="PF08448">
    <property type="entry name" value="PAS_4"/>
    <property type="match status" value="1"/>
</dbReference>
<dbReference type="PROSITE" id="PS50042">
    <property type="entry name" value="CNMP_BINDING_3"/>
    <property type="match status" value="1"/>
</dbReference>
<dbReference type="SUPFAM" id="SSF55785">
    <property type="entry name" value="PYP-like sensor domain (PAS domain)"/>
    <property type="match status" value="2"/>
</dbReference>
<keyword evidence="9" id="KW-1185">Reference proteome</keyword>
<dbReference type="InterPro" id="IPR014710">
    <property type="entry name" value="RmlC-like_jellyroll"/>
</dbReference>
<keyword evidence="2" id="KW-0238">DNA-binding</keyword>
<dbReference type="CDD" id="cd00038">
    <property type="entry name" value="CAP_ED"/>
    <property type="match status" value="1"/>
</dbReference>
<evidence type="ECO:0000256" key="1">
    <source>
        <dbReference type="ARBA" id="ARBA00023015"/>
    </source>
</evidence>
<name>A0A1A8Y2D4_9RHOO</name>
<dbReference type="AlphaFoldDB" id="A0A1A8Y2D4"/>
<dbReference type="EMBL" id="FLQY01000397">
    <property type="protein sequence ID" value="SBT11157.1"/>
    <property type="molecule type" value="Genomic_DNA"/>
</dbReference>
<dbReference type="CDD" id="cd00130">
    <property type="entry name" value="PAS"/>
    <property type="match status" value="2"/>
</dbReference>
<feature type="domain" description="PAC" evidence="6">
    <location>
        <begin position="498"/>
        <end position="553"/>
    </location>
</feature>
<keyword evidence="1" id="KW-0805">Transcription regulation</keyword>
<dbReference type="InterPro" id="IPR036390">
    <property type="entry name" value="WH_DNA-bd_sf"/>
</dbReference>
<organism evidence="8 9">
    <name type="scientific">Candidatus Propionivibrio aalborgensis</name>
    <dbReference type="NCBI Taxonomy" id="1860101"/>
    <lineage>
        <taxon>Bacteria</taxon>
        <taxon>Pseudomonadati</taxon>
        <taxon>Pseudomonadota</taxon>
        <taxon>Betaproteobacteria</taxon>
        <taxon>Rhodocyclales</taxon>
        <taxon>Rhodocyclaceae</taxon>
        <taxon>Propionivibrio</taxon>
    </lineage>
</organism>
<evidence type="ECO:0000256" key="4">
    <source>
        <dbReference type="SAM" id="Coils"/>
    </source>
</evidence>
<gene>
    <name evidence="8" type="ORF">PROAA_910018</name>
</gene>
<dbReference type="SMART" id="SM00267">
    <property type="entry name" value="GGDEF"/>
    <property type="match status" value="1"/>
</dbReference>
<proteinExistence type="predicted"/>
<dbReference type="SUPFAM" id="SSF51206">
    <property type="entry name" value="cAMP-binding domain-like"/>
    <property type="match status" value="1"/>
</dbReference>
<dbReference type="InterPro" id="IPR052155">
    <property type="entry name" value="Biofilm_reg_signaling"/>
</dbReference>
<dbReference type="InterPro" id="IPR035965">
    <property type="entry name" value="PAS-like_dom_sf"/>
</dbReference>
<dbReference type="NCBIfam" id="TIGR00254">
    <property type="entry name" value="GGDEF"/>
    <property type="match status" value="1"/>
</dbReference>
<evidence type="ECO:0000256" key="2">
    <source>
        <dbReference type="ARBA" id="ARBA00023125"/>
    </source>
</evidence>
<feature type="coiled-coil region" evidence="4">
    <location>
        <begin position="275"/>
        <end position="306"/>
    </location>
</feature>
<evidence type="ECO:0000259" key="6">
    <source>
        <dbReference type="PROSITE" id="PS50113"/>
    </source>
</evidence>
<dbReference type="InterPro" id="IPR036388">
    <property type="entry name" value="WH-like_DNA-bd_sf"/>
</dbReference>
<dbReference type="RefSeq" id="WP_186412699.1">
    <property type="nucleotide sequence ID" value="NZ_FLQY01000397.1"/>
</dbReference>
<reference evidence="8 9" key="1">
    <citation type="submission" date="2016-06" db="EMBL/GenBank/DDBJ databases">
        <authorList>
            <person name="Kjaerup R.B."/>
            <person name="Dalgaard T.S."/>
            <person name="Juul-Madsen H.R."/>
        </authorList>
    </citation>
    <scope>NUCLEOTIDE SEQUENCE [LARGE SCALE GENOMIC DNA]</scope>
    <source>
        <strain evidence="8">2</strain>
    </source>
</reference>
<dbReference type="PANTHER" id="PTHR44757:SF2">
    <property type="entry name" value="BIOFILM ARCHITECTURE MAINTENANCE PROTEIN MBAA"/>
    <property type="match status" value="1"/>
</dbReference>
<evidence type="ECO:0008006" key="10">
    <source>
        <dbReference type="Google" id="ProtNLM"/>
    </source>
</evidence>
<dbReference type="GO" id="GO:0003677">
    <property type="term" value="F:DNA binding"/>
    <property type="evidence" value="ECO:0007669"/>
    <property type="project" value="UniProtKB-KW"/>
</dbReference>
<dbReference type="SMART" id="SM00091">
    <property type="entry name" value="PAS"/>
    <property type="match status" value="2"/>
</dbReference>
<keyword evidence="3" id="KW-0804">Transcription</keyword>
<dbReference type="Proteomes" id="UP000199600">
    <property type="component" value="Unassembled WGS sequence"/>
</dbReference>
<evidence type="ECO:0000313" key="9">
    <source>
        <dbReference type="Proteomes" id="UP000199600"/>
    </source>
</evidence>
<evidence type="ECO:0000259" key="5">
    <source>
        <dbReference type="PROSITE" id="PS50042"/>
    </source>
</evidence>
<dbReference type="SUPFAM" id="SSF46785">
    <property type="entry name" value="Winged helix' DNA-binding domain"/>
    <property type="match status" value="1"/>
</dbReference>
<dbReference type="SUPFAM" id="SSF55073">
    <property type="entry name" value="Nucleotide cyclase"/>
    <property type="match status" value="1"/>
</dbReference>
<dbReference type="PROSITE" id="PS50113">
    <property type="entry name" value="PAC"/>
    <property type="match status" value="1"/>
</dbReference>
<dbReference type="PROSITE" id="PS50887">
    <property type="entry name" value="GGDEF"/>
    <property type="match status" value="1"/>
</dbReference>
<feature type="domain" description="GGDEF" evidence="7">
    <location>
        <begin position="585"/>
        <end position="731"/>
    </location>
</feature>
<dbReference type="Gene3D" id="1.10.10.10">
    <property type="entry name" value="Winged helix-like DNA-binding domain superfamily/Winged helix DNA-binding domain"/>
    <property type="match status" value="1"/>
</dbReference>
<dbReference type="Pfam" id="PF00027">
    <property type="entry name" value="cNMP_binding"/>
    <property type="match status" value="1"/>
</dbReference>
<protein>
    <recommendedName>
        <fullName evidence="10">Diguanylate cyclase</fullName>
    </recommendedName>
</protein>
<dbReference type="FunFam" id="3.30.70.270:FF:000001">
    <property type="entry name" value="Diguanylate cyclase domain protein"/>
    <property type="match status" value="1"/>
</dbReference>
<dbReference type="CDD" id="cd01949">
    <property type="entry name" value="GGDEF"/>
    <property type="match status" value="1"/>
</dbReference>
<dbReference type="GO" id="GO:0003824">
    <property type="term" value="F:catalytic activity"/>
    <property type="evidence" value="ECO:0007669"/>
    <property type="project" value="UniProtKB-ARBA"/>
</dbReference>
<dbReference type="Gene3D" id="3.30.70.270">
    <property type="match status" value="1"/>
</dbReference>
<dbReference type="InterPro" id="IPR000700">
    <property type="entry name" value="PAS-assoc_C"/>
</dbReference>
<evidence type="ECO:0000313" key="8">
    <source>
        <dbReference type="EMBL" id="SBT11157.1"/>
    </source>
</evidence>
<evidence type="ECO:0000259" key="7">
    <source>
        <dbReference type="PROSITE" id="PS50887"/>
    </source>
</evidence>
<keyword evidence="4" id="KW-0175">Coiled coil</keyword>
<dbReference type="InterPro" id="IPR000160">
    <property type="entry name" value="GGDEF_dom"/>
</dbReference>
<dbReference type="InterPro" id="IPR000014">
    <property type="entry name" value="PAS"/>
</dbReference>
<sequence length="731" mass="80989">MNTVLITPKQNRLLAKLPVAEYQRLEPELEAVLLTPDQRLYKAGDALDFLYFPTAGICSLIYAANDGATLELAVTGNDGVVGTPAILGSGNMTHDVLVRGAGNAYRIRSDVAHWFLGHGGELQRLVILYTQILMTQIGQTAVCNRHHSVEQQLCRRLLLCLDQLPGAQLDATQARIADLLGVRRGVVAEAAGKLQSAGLITYSRGKITILDRAGLLARACGCYAAIKGESDRLLHSTPKVLSPPWVRPQPTSLRARAEKQHNRIQGNHAHSPVNRERLVHELEVHQIELEMQNEALANACAEAEAAHQRAADIYDFAPVAYVTIDALSAILQINLAGAILLGITRSEINTHRFGGFVSPASLPVFKQFLADVLAGQAHKSCELEIHPARQKGDSIVHVEGISDENGQECRMVISDITVQRHAEYALREQEQYQRTLLDNFPFLVWLKDDESRFLAVNRPFAAQFGWPLTESLVGKTDFDITSPDLAEAYRADDRAILDSGRSKVVEEWIEDHGRRRWSETFKSPVILNGRVIGTVGFARDITKRKEAEQEMRHLAFYDSLTGLPNRRLLIDRLEQSMMLSARNGSYGATMFLDLDNFKRLNDAHGHSTGDALLVLAADRIKACVREMDTASRLGGDEFVVVISELDTDQEAATSRAMLVAEKIRASLSKTYRLTARHEGKADKVIKYHCAASIGVVLFFKHDTSPHDILKRADQAMYQAKEAGRNQIHFGT</sequence>
<dbReference type="InterPro" id="IPR018490">
    <property type="entry name" value="cNMP-bd_dom_sf"/>
</dbReference>
<feature type="domain" description="Cyclic nucleotide-binding" evidence="5">
    <location>
        <begin position="13"/>
        <end position="87"/>
    </location>
</feature>
<dbReference type="Pfam" id="PF00990">
    <property type="entry name" value="GGDEF"/>
    <property type="match status" value="1"/>
</dbReference>
<dbReference type="InterPro" id="IPR029787">
    <property type="entry name" value="Nucleotide_cyclase"/>
</dbReference>
<dbReference type="Gene3D" id="2.60.120.10">
    <property type="entry name" value="Jelly Rolls"/>
    <property type="match status" value="1"/>
</dbReference>
<dbReference type="Pfam" id="PF13545">
    <property type="entry name" value="HTH_Crp_2"/>
    <property type="match status" value="1"/>
</dbReference>
<dbReference type="InterPro" id="IPR013656">
    <property type="entry name" value="PAS_4"/>
</dbReference>
<dbReference type="InterPro" id="IPR043128">
    <property type="entry name" value="Rev_trsase/Diguanyl_cyclase"/>
</dbReference>
<evidence type="ECO:0000256" key="3">
    <source>
        <dbReference type="ARBA" id="ARBA00023163"/>
    </source>
</evidence>
<dbReference type="Pfam" id="PF13426">
    <property type="entry name" value="PAS_9"/>
    <property type="match status" value="1"/>
</dbReference>
<dbReference type="NCBIfam" id="TIGR00229">
    <property type="entry name" value="sensory_box"/>
    <property type="match status" value="1"/>
</dbReference>
<dbReference type="PANTHER" id="PTHR44757">
    <property type="entry name" value="DIGUANYLATE CYCLASE DGCP"/>
    <property type="match status" value="1"/>
</dbReference>